<dbReference type="InterPro" id="IPR052023">
    <property type="entry name" value="Histidine_kinase_KdpD"/>
</dbReference>
<dbReference type="SUPFAM" id="SSF47384">
    <property type="entry name" value="Homodimeric domain of signal transducing histidine kinase"/>
    <property type="match status" value="1"/>
</dbReference>
<gene>
    <name evidence="6" type="primary">kdpD</name>
    <name evidence="6" type="ORF">HMPREF0731_0128</name>
</gene>
<dbReference type="PANTHER" id="PTHR45569">
    <property type="entry name" value="SENSOR PROTEIN KDPD"/>
    <property type="match status" value="1"/>
</dbReference>
<proteinExistence type="predicted"/>
<dbReference type="HOGENOM" id="CLU_1024942_0_0_5"/>
<dbReference type="SMART" id="SM00388">
    <property type="entry name" value="HisKA"/>
    <property type="match status" value="1"/>
</dbReference>
<dbReference type="PROSITE" id="PS50109">
    <property type="entry name" value="HIS_KIN"/>
    <property type="match status" value="1"/>
</dbReference>
<keyword evidence="3" id="KW-0597">Phosphoprotein</keyword>
<evidence type="ECO:0000259" key="5">
    <source>
        <dbReference type="PROSITE" id="PS50109"/>
    </source>
</evidence>
<sequence>DAEGERALAALLDQAAVAIERAQLMEEQALGAARAETEALRTALLTSLGHDLRTPLTAIRGAIGTLRANGDALSPATRADLLEAAEEETQRLTRYLSNILGMVRIESGQITPRREVVDLAEAIEVAVRRAGGGAGRIAVAAAPGLLAPRLDPVLLDQVLGNLLDNALKFSGSSGAVRVRAVREGPEYRVAIEDDGPGIPPEDLPRVFDPFHRALRTDRIAAGTGLGLSICRGLVQAMGGRILAESPVPPDASSPDASPGGRGTRITLRFPV</sequence>
<dbReference type="SMART" id="SM00387">
    <property type="entry name" value="HATPase_c"/>
    <property type="match status" value="1"/>
</dbReference>
<keyword evidence="6" id="KW-0808">Transferase</keyword>
<evidence type="ECO:0000256" key="2">
    <source>
        <dbReference type="ARBA" id="ARBA00012438"/>
    </source>
</evidence>
<dbReference type="EMBL" id="ADVL01000033">
    <property type="protein sequence ID" value="EFH13633.1"/>
    <property type="molecule type" value="Genomic_DNA"/>
</dbReference>
<dbReference type="SUPFAM" id="SSF55874">
    <property type="entry name" value="ATPase domain of HSP90 chaperone/DNA topoisomerase II/histidine kinase"/>
    <property type="match status" value="1"/>
</dbReference>
<dbReference type="InterPro" id="IPR003661">
    <property type="entry name" value="HisK_dim/P_dom"/>
</dbReference>
<dbReference type="InterPro" id="IPR036097">
    <property type="entry name" value="HisK_dim/P_sf"/>
</dbReference>
<organism evidence="6 7">
    <name type="scientific">Pseudoroseomonas cervicalis ATCC 49957</name>
    <dbReference type="NCBI Taxonomy" id="525371"/>
    <lineage>
        <taxon>Bacteria</taxon>
        <taxon>Pseudomonadati</taxon>
        <taxon>Pseudomonadota</taxon>
        <taxon>Alphaproteobacteria</taxon>
        <taxon>Acetobacterales</taxon>
        <taxon>Roseomonadaceae</taxon>
        <taxon>Roseomonas</taxon>
    </lineage>
</organism>
<dbReference type="GO" id="GO:0000155">
    <property type="term" value="F:phosphorelay sensor kinase activity"/>
    <property type="evidence" value="ECO:0007669"/>
    <property type="project" value="InterPro"/>
</dbReference>
<comment type="catalytic activity">
    <reaction evidence="1">
        <text>ATP + protein L-histidine = ADP + protein N-phospho-L-histidine.</text>
        <dbReference type="EC" id="2.7.13.3"/>
    </reaction>
</comment>
<evidence type="ECO:0000256" key="1">
    <source>
        <dbReference type="ARBA" id="ARBA00000085"/>
    </source>
</evidence>
<dbReference type="InterPro" id="IPR036890">
    <property type="entry name" value="HATPase_C_sf"/>
</dbReference>
<dbReference type="InterPro" id="IPR005467">
    <property type="entry name" value="His_kinase_dom"/>
</dbReference>
<feature type="non-terminal residue" evidence="6">
    <location>
        <position position="1"/>
    </location>
</feature>
<dbReference type="Gene3D" id="1.10.287.130">
    <property type="match status" value="1"/>
</dbReference>
<dbReference type="InterPro" id="IPR004358">
    <property type="entry name" value="Sig_transdc_His_kin-like_C"/>
</dbReference>
<name>D5RGB9_9PROT</name>
<dbReference type="PRINTS" id="PR00344">
    <property type="entry name" value="BCTRLSENSOR"/>
</dbReference>
<dbReference type="InterPro" id="IPR003594">
    <property type="entry name" value="HATPase_dom"/>
</dbReference>
<dbReference type="Pfam" id="PF02518">
    <property type="entry name" value="HATPase_c"/>
    <property type="match status" value="1"/>
</dbReference>
<dbReference type="EC" id="2.7.13.3" evidence="2"/>
<dbReference type="PANTHER" id="PTHR45569:SF1">
    <property type="entry name" value="SENSOR PROTEIN KDPD"/>
    <property type="match status" value="1"/>
</dbReference>
<evidence type="ECO:0000313" key="7">
    <source>
        <dbReference type="Proteomes" id="UP000005324"/>
    </source>
</evidence>
<dbReference type="CDD" id="cd00082">
    <property type="entry name" value="HisKA"/>
    <property type="match status" value="1"/>
</dbReference>
<keyword evidence="6" id="KW-0418">Kinase</keyword>
<feature type="region of interest" description="Disordered" evidence="4">
    <location>
        <begin position="244"/>
        <end position="264"/>
    </location>
</feature>
<dbReference type="Gene3D" id="3.30.565.10">
    <property type="entry name" value="Histidine kinase-like ATPase, C-terminal domain"/>
    <property type="match status" value="1"/>
</dbReference>
<evidence type="ECO:0000256" key="3">
    <source>
        <dbReference type="ARBA" id="ARBA00022553"/>
    </source>
</evidence>
<dbReference type="RefSeq" id="WP_007005743.1">
    <property type="nucleotide sequence ID" value="NZ_GG770785.1"/>
</dbReference>
<dbReference type="CDD" id="cd00075">
    <property type="entry name" value="HATPase"/>
    <property type="match status" value="1"/>
</dbReference>
<feature type="domain" description="Histidine kinase" evidence="5">
    <location>
        <begin position="47"/>
        <end position="271"/>
    </location>
</feature>
<protein>
    <recommendedName>
        <fullName evidence="2">histidine kinase</fullName>
        <ecNumber evidence="2">2.7.13.3</ecNumber>
    </recommendedName>
</protein>
<dbReference type="Pfam" id="PF00512">
    <property type="entry name" value="HisKA"/>
    <property type="match status" value="1"/>
</dbReference>
<evidence type="ECO:0000313" key="6">
    <source>
        <dbReference type="EMBL" id="EFH13633.1"/>
    </source>
</evidence>
<reference evidence="6 7" key="1">
    <citation type="submission" date="2010-04" db="EMBL/GenBank/DDBJ databases">
        <authorList>
            <person name="Qin X."/>
            <person name="Bachman B."/>
            <person name="Battles P."/>
            <person name="Bell A."/>
            <person name="Bess C."/>
            <person name="Bickham C."/>
            <person name="Chaboub L."/>
            <person name="Chen D."/>
            <person name="Coyle M."/>
            <person name="Deiros D.R."/>
            <person name="Dinh H."/>
            <person name="Forbes L."/>
            <person name="Fowler G."/>
            <person name="Francisco L."/>
            <person name="Fu Q."/>
            <person name="Gubbala S."/>
            <person name="Hale W."/>
            <person name="Han Y."/>
            <person name="Hemphill L."/>
            <person name="Highlander S.K."/>
            <person name="Hirani K."/>
            <person name="Hogues M."/>
            <person name="Jackson L."/>
            <person name="Jakkamsetti A."/>
            <person name="Javaid M."/>
            <person name="Jiang H."/>
            <person name="Korchina V."/>
            <person name="Kovar C."/>
            <person name="Lara F."/>
            <person name="Lee S."/>
            <person name="Mata R."/>
            <person name="Mathew T."/>
            <person name="Moen C."/>
            <person name="Morales K."/>
            <person name="Munidasa M."/>
            <person name="Nazareth L."/>
            <person name="Ngo R."/>
            <person name="Nguyen L."/>
            <person name="Okwuonu G."/>
            <person name="Ongeri F."/>
            <person name="Patil S."/>
            <person name="Petrosino J."/>
            <person name="Pham C."/>
            <person name="Pham P."/>
            <person name="Pu L.-L."/>
            <person name="Puazo M."/>
            <person name="Raj R."/>
            <person name="Reid J."/>
            <person name="Rouhana J."/>
            <person name="Saada N."/>
            <person name="Shang Y."/>
            <person name="Simmons D."/>
            <person name="Thornton R."/>
            <person name="Warren J."/>
            <person name="Weissenberger G."/>
            <person name="Zhang J."/>
            <person name="Zhang L."/>
            <person name="Zhou C."/>
            <person name="Zhu D."/>
            <person name="Muzny D."/>
            <person name="Worley K."/>
            <person name="Gibbs R."/>
        </authorList>
    </citation>
    <scope>NUCLEOTIDE SEQUENCE [LARGE SCALE GENOMIC DNA]</scope>
    <source>
        <strain evidence="6 7">ATCC 49957</strain>
    </source>
</reference>
<keyword evidence="7" id="KW-1185">Reference proteome</keyword>
<dbReference type="Proteomes" id="UP000005324">
    <property type="component" value="Unassembled WGS sequence"/>
</dbReference>
<dbReference type="GO" id="GO:0005886">
    <property type="term" value="C:plasma membrane"/>
    <property type="evidence" value="ECO:0007669"/>
    <property type="project" value="TreeGrafter"/>
</dbReference>
<comment type="caution">
    <text evidence="6">The sequence shown here is derived from an EMBL/GenBank/DDBJ whole genome shotgun (WGS) entry which is preliminary data.</text>
</comment>
<evidence type="ECO:0000256" key="4">
    <source>
        <dbReference type="SAM" id="MobiDB-lite"/>
    </source>
</evidence>
<accession>D5RGB9</accession>
<dbReference type="AlphaFoldDB" id="D5RGB9"/>